<keyword evidence="1" id="KW-0472">Membrane</keyword>
<dbReference type="GeneTree" id="ENSGT00940000175733"/>
<dbReference type="OMA" id="ENTEGLW"/>
<dbReference type="Proteomes" id="UP000472277">
    <property type="component" value="Chromosome 18"/>
</dbReference>
<reference evidence="2" key="1">
    <citation type="submission" date="2025-08" db="UniProtKB">
        <authorList>
            <consortium name="Ensembl"/>
        </authorList>
    </citation>
    <scope>IDENTIFICATION</scope>
</reference>
<keyword evidence="1" id="KW-0812">Transmembrane</keyword>
<dbReference type="Ensembl" id="ENSSTUT00000008851.1">
    <property type="protein sequence ID" value="ENSSTUP00000008282.1"/>
    <property type="gene ID" value="ENSSTUG00000004077.1"/>
</dbReference>
<proteinExistence type="predicted"/>
<organism evidence="2 3">
    <name type="scientific">Salmo trutta</name>
    <name type="common">Brown trout</name>
    <dbReference type="NCBI Taxonomy" id="8032"/>
    <lineage>
        <taxon>Eukaryota</taxon>
        <taxon>Metazoa</taxon>
        <taxon>Chordata</taxon>
        <taxon>Craniata</taxon>
        <taxon>Vertebrata</taxon>
        <taxon>Euteleostomi</taxon>
        <taxon>Actinopterygii</taxon>
        <taxon>Neopterygii</taxon>
        <taxon>Teleostei</taxon>
        <taxon>Protacanthopterygii</taxon>
        <taxon>Salmoniformes</taxon>
        <taxon>Salmonidae</taxon>
        <taxon>Salmoninae</taxon>
        <taxon>Salmo</taxon>
    </lineage>
</organism>
<evidence type="ECO:0000256" key="1">
    <source>
        <dbReference type="SAM" id="Phobius"/>
    </source>
</evidence>
<accession>A0A673WHN7</accession>
<protein>
    <submittedName>
        <fullName evidence="2">Uncharacterized protein</fullName>
    </submittedName>
</protein>
<dbReference type="AlphaFoldDB" id="A0A673WHN7"/>
<keyword evidence="1" id="KW-1133">Transmembrane helix</keyword>
<reference evidence="2" key="2">
    <citation type="submission" date="2025-09" db="UniProtKB">
        <authorList>
            <consortium name="Ensembl"/>
        </authorList>
    </citation>
    <scope>IDENTIFICATION</scope>
</reference>
<feature type="transmembrane region" description="Helical" evidence="1">
    <location>
        <begin position="35"/>
        <end position="53"/>
    </location>
</feature>
<keyword evidence="3" id="KW-1185">Reference proteome</keyword>
<name>A0A673WHN7_SALTR</name>
<sequence>MSEGQCGYYYDWVCITYCTQSSEIKALEPFNVRLTLVWLFVFLCAFTTLLQVLRKKACRCFPMKKMFRLQEAECPRTERVSDYVPEQTMVIMGQNSMTSGISAPAGTMILQEGTYSQTPDCNSSPPVPSTDEGTTILVTTKTVQVFNHTEENTEGLWRSGFAA</sequence>
<evidence type="ECO:0000313" key="3">
    <source>
        <dbReference type="Proteomes" id="UP000472277"/>
    </source>
</evidence>
<dbReference type="InParanoid" id="A0A673WHN7"/>
<evidence type="ECO:0000313" key="2">
    <source>
        <dbReference type="Ensembl" id="ENSSTUP00000008282.1"/>
    </source>
</evidence>